<keyword evidence="4" id="KW-1185">Reference proteome</keyword>
<evidence type="ECO:0000313" key="4">
    <source>
        <dbReference type="Proteomes" id="UP001595765"/>
    </source>
</evidence>
<accession>A0ABV8HTS1</accession>
<keyword evidence="2" id="KW-0472">Membrane</keyword>
<reference evidence="4" key="1">
    <citation type="journal article" date="2019" name="Int. J. Syst. Evol. Microbiol.">
        <title>The Global Catalogue of Microorganisms (GCM) 10K type strain sequencing project: providing services to taxonomists for standard genome sequencing and annotation.</title>
        <authorList>
            <consortium name="The Broad Institute Genomics Platform"/>
            <consortium name="The Broad Institute Genome Sequencing Center for Infectious Disease"/>
            <person name="Wu L."/>
            <person name="Ma J."/>
        </authorList>
    </citation>
    <scope>NUCLEOTIDE SEQUENCE [LARGE SCALE GENOMIC DNA]</scope>
    <source>
        <strain evidence="4">CGMCC 4.7237</strain>
    </source>
</reference>
<gene>
    <name evidence="3" type="ORF">ACFO3J_22880</name>
</gene>
<comment type="caution">
    <text evidence="3">The sequence shown here is derived from an EMBL/GenBank/DDBJ whole genome shotgun (WGS) entry which is preliminary data.</text>
</comment>
<feature type="transmembrane region" description="Helical" evidence="2">
    <location>
        <begin position="51"/>
        <end position="71"/>
    </location>
</feature>
<evidence type="ECO:0000256" key="2">
    <source>
        <dbReference type="SAM" id="Phobius"/>
    </source>
</evidence>
<dbReference type="InterPro" id="IPR046129">
    <property type="entry name" value="DUF6126"/>
</dbReference>
<evidence type="ECO:0000256" key="1">
    <source>
        <dbReference type="SAM" id="MobiDB-lite"/>
    </source>
</evidence>
<dbReference type="RefSeq" id="WP_386432185.1">
    <property type="nucleotide sequence ID" value="NZ_JBHSBB010000014.1"/>
</dbReference>
<name>A0ABV8HTS1_9ACTN</name>
<proteinExistence type="predicted"/>
<keyword evidence="2" id="KW-1133">Transmembrane helix</keyword>
<feature type="region of interest" description="Disordered" evidence="1">
    <location>
        <begin position="1"/>
        <end position="40"/>
    </location>
</feature>
<organism evidence="3 4">
    <name type="scientific">Streptomyces polygonati</name>
    <dbReference type="NCBI Taxonomy" id="1617087"/>
    <lineage>
        <taxon>Bacteria</taxon>
        <taxon>Bacillati</taxon>
        <taxon>Actinomycetota</taxon>
        <taxon>Actinomycetes</taxon>
        <taxon>Kitasatosporales</taxon>
        <taxon>Streptomycetaceae</taxon>
        <taxon>Streptomyces</taxon>
    </lineage>
</organism>
<dbReference type="Proteomes" id="UP001595765">
    <property type="component" value="Unassembled WGS sequence"/>
</dbReference>
<dbReference type="EMBL" id="JBHSBB010000014">
    <property type="protein sequence ID" value="MFC4034299.1"/>
    <property type="molecule type" value="Genomic_DNA"/>
</dbReference>
<dbReference type="Pfam" id="PF19621">
    <property type="entry name" value="DUF6126"/>
    <property type="match status" value="1"/>
</dbReference>
<sequence length="77" mass="8095">MSDEATPELGSESGFASGSGSGAGSWSAPAAPPVVTGETEQWKEKATRLRVIFYVAGTHVLAGVIWLFFYIGSHAHK</sequence>
<keyword evidence="2" id="KW-0812">Transmembrane</keyword>
<evidence type="ECO:0000313" key="3">
    <source>
        <dbReference type="EMBL" id="MFC4034299.1"/>
    </source>
</evidence>
<protein>
    <submittedName>
        <fullName evidence="3">DUF6126 family protein</fullName>
    </submittedName>
</protein>